<feature type="signal peptide" evidence="1">
    <location>
        <begin position="1"/>
        <end position="21"/>
    </location>
</feature>
<organism evidence="2 3">
    <name type="scientific">Streptosporangium lutulentum</name>
    <dbReference type="NCBI Taxonomy" id="1461250"/>
    <lineage>
        <taxon>Bacteria</taxon>
        <taxon>Bacillati</taxon>
        <taxon>Actinomycetota</taxon>
        <taxon>Actinomycetes</taxon>
        <taxon>Streptosporangiales</taxon>
        <taxon>Streptosporangiaceae</taxon>
        <taxon>Streptosporangium</taxon>
    </lineage>
</organism>
<dbReference type="EMBL" id="JAUSQU010000001">
    <property type="protein sequence ID" value="MDP9843567.1"/>
    <property type="molecule type" value="Genomic_DNA"/>
</dbReference>
<dbReference type="InterPro" id="IPR015943">
    <property type="entry name" value="WD40/YVTN_repeat-like_dom_sf"/>
</dbReference>
<gene>
    <name evidence="2" type="ORF">J2853_002778</name>
</gene>
<dbReference type="Gene3D" id="2.130.10.10">
    <property type="entry name" value="YVTN repeat-like/Quinoprotein amine dehydrogenase"/>
    <property type="match status" value="2"/>
</dbReference>
<accession>A0ABT9Q9Y8</accession>
<keyword evidence="3" id="KW-1185">Reference proteome</keyword>
<dbReference type="SUPFAM" id="SSF75011">
    <property type="entry name" value="3-carboxy-cis,cis-mucoante lactonizing enzyme"/>
    <property type="match status" value="1"/>
</dbReference>
<evidence type="ECO:0000313" key="3">
    <source>
        <dbReference type="Proteomes" id="UP001225356"/>
    </source>
</evidence>
<dbReference type="RefSeq" id="WP_307557828.1">
    <property type="nucleotide sequence ID" value="NZ_JAUSQU010000001.1"/>
</dbReference>
<sequence length="658" mass="69539">MRLRLAAVAAALLLIPTPALAEQTAAAAPPAGCGFQILGPMPLVGATTAGTALDADYPDGPRVYSVTSSASGPALLGIRNALDGTLIAERPLPLALGSWAVTVAPDHSVYVGSYNATVGAMGRLFRYVPSTDQVIEAGIAVPGETFVWTVEASPDGRYVYGGTSPTGKLFRYDVASGQTTDLGSPVPGQQFVRDLATGDDGTLYVGIGSQTMKIAVVGPDGVTKKIIDAPIEGAGYAYDLDVAGRYLLVRFVTTLSTNPMGIYDLKEGRWTHVIDDVDSLTVGGGVRGHEAYLFQNDELVKVDLKKGRVTKLGFTDFGGGAARTLGWVGRTLVGTASTGKLWTYDLKRGKATTFETTLTGQPVSVRSMAVGPDGRIYGGGFFTGGLAAYDTATGQTQFWPNVGQSEGIVTHKGKLYLGVYPGARIYEFDGAEPKLLLSLTEQEQDRPFAMVSAGDLLAFGTVPKTGAAGGALGLYDPATGNTVIRRNIIPNHSIIGLAYRDGVVYGATSAFGGLGRPLDTAAYVFAYDIATDTVKWKTAPVPGDLALGSITFDETGHLWGMTPDAVFEMDPATGQTLRTAKHQEYPWAAQTQVWLDTSIEAHAGAIWAKAQGKVYKVDRTTLAFSLIARPISLMVKAPDGHLYLSRNENFYTYRICGS</sequence>
<proteinExistence type="predicted"/>
<name>A0ABT9Q9Y8_9ACTN</name>
<evidence type="ECO:0008006" key="4">
    <source>
        <dbReference type="Google" id="ProtNLM"/>
    </source>
</evidence>
<keyword evidence="1" id="KW-0732">Signal</keyword>
<feature type="chain" id="PRO_5047059829" description="PQQ-like domain-containing protein" evidence="1">
    <location>
        <begin position="22"/>
        <end position="658"/>
    </location>
</feature>
<protein>
    <recommendedName>
        <fullName evidence="4">PQQ-like domain-containing protein</fullName>
    </recommendedName>
</protein>
<dbReference type="Proteomes" id="UP001225356">
    <property type="component" value="Unassembled WGS sequence"/>
</dbReference>
<evidence type="ECO:0000313" key="2">
    <source>
        <dbReference type="EMBL" id="MDP9843567.1"/>
    </source>
</evidence>
<reference evidence="2 3" key="1">
    <citation type="submission" date="2023-07" db="EMBL/GenBank/DDBJ databases">
        <title>Sequencing the genomes of 1000 actinobacteria strains.</title>
        <authorList>
            <person name="Klenk H.-P."/>
        </authorList>
    </citation>
    <scope>NUCLEOTIDE SEQUENCE [LARGE SCALE GENOMIC DNA]</scope>
    <source>
        <strain evidence="2 3">DSM 46740</strain>
    </source>
</reference>
<dbReference type="SUPFAM" id="SSF63829">
    <property type="entry name" value="Calcium-dependent phosphotriesterase"/>
    <property type="match status" value="1"/>
</dbReference>
<comment type="caution">
    <text evidence="2">The sequence shown here is derived from an EMBL/GenBank/DDBJ whole genome shotgun (WGS) entry which is preliminary data.</text>
</comment>
<evidence type="ECO:0000256" key="1">
    <source>
        <dbReference type="SAM" id="SignalP"/>
    </source>
</evidence>